<feature type="compositionally biased region" description="Low complexity" evidence="1">
    <location>
        <begin position="1"/>
        <end position="12"/>
    </location>
</feature>
<dbReference type="ExpressionAtlas" id="F5GU96">
    <property type="expression patterns" value="baseline and differential"/>
</dbReference>
<dbReference type="OrthoDB" id="5876133at2759"/>
<dbReference type="RefSeq" id="NP_001257204.1">
    <property type="nucleotide sequence ID" value="NM_001270275.4"/>
</dbReference>
<feature type="compositionally biased region" description="Polar residues" evidence="1">
    <location>
        <begin position="61"/>
        <end position="87"/>
    </location>
</feature>
<keyword evidence="2" id="KW-0034">Amyloid</keyword>
<feature type="compositionally biased region" description="Polar residues" evidence="1">
    <location>
        <begin position="207"/>
        <end position="216"/>
    </location>
</feature>
<feature type="compositionally biased region" description="Basic and acidic residues" evidence="1">
    <location>
        <begin position="128"/>
        <end position="139"/>
    </location>
</feature>
<feature type="region of interest" description="Disordered" evidence="1">
    <location>
        <begin position="120"/>
        <end position="156"/>
    </location>
</feature>
<dbReference type="WormBase" id="C34E7.1c">
    <property type="protein sequence ID" value="CE46092"/>
    <property type="gene ID" value="WBGene00004108"/>
    <property type="gene designation" value="pqn-18"/>
</dbReference>
<keyword evidence="2" id="KW-0640">Prion</keyword>
<protein>
    <submittedName>
        <fullName evidence="2">Prion-like-(Q/N-rich)-domain-bearing protein</fullName>
    </submittedName>
</protein>
<sequence>MQSYQSQMQQSMTPVVQAPAPAKPAPKNNSRRKRTVNKANLDEPTQVPAPNYHFQPPPSYGYQQNNNMMGNPQVSGHQMAGGQQQLQHHAMMHGGPGGSQSQYPNTKSSEMVRLELRNSIQAKQQQQKQKEQPPMDQQHRVPAQQAQMQRAMQQDSSMMMGNQMGQYQYSQMGQPPHYHQSSSMGNGMGQAPQMGQGHPQQMQEMGSFNTPQPQVQINQNTPISSVASTSSASSLDFPNELGFFDMQDPELPVSCDKLEENLKSLTVHDFAILGRCAFDFSNQQTIDFVRQILLM</sequence>
<dbReference type="EMBL" id="BX284606">
    <property type="protein sequence ID" value="CCA65539.1"/>
    <property type="molecule type" value="Genomic_DNA"/>
</dbReference>
<evidence type="ECO:0000313" key="4">
    <source>
        <dbReference type="WormBase" id="C34E7.1c"/>
    </source>
</evidence>
<dbReference type="AGR" id="WB:WBGene00004108"/>
<feature type="compositionally biased region" description="Low complexity" evidence="1">
    <location>
        <begin position="189"/>
        <end position="206"/>
    </location>
</feature>
<keyword evidence="3" id="KW-1185">Reference proteome</keyword>
<feature type="region of interest" description="Disordered" evidence="1">
    <location>
        <begin position="1"/>
        <end position="105"/>
    </location>
</feature>
<evidence type="ECO:0000313" key="3">
    <source>
        <dbReference type="Proteomes" id="UP000001940"/>
    </source>
</evidence>
<organism evidence="2 3">
    <name type="scientific">Caenorhabditis elegans</name>
    <dbReference type="NCBI Taxonomy" id="6239"/>
    <lineage>
        <taxon>Eukaryota</taxon>
        <taxon>Metazoa</taxon>
        <taxon>Ecdysozoa</taxon>
        <taxon>Nematoda</taxon>
        <taxon>Chromadorea</taxon>
        <taxon>Rhabditida</taxon>
        <taxon>Rhabditina</taxon>
        <taxon>Rhabditomorpha</taxon>
        <taxon>Rhabditoidea</taxon>
        <taxon>Rhabditidae</taxon>
        <taxon>Peloderinae</taxon>
        <taxon>Caenorhabditis</taxon>
    </lineage>
</organism>
<dbReference type="Proteomes" id="UP000001940">
    <property type="component" value="Chromosome X"/>
</dbReference>
<dbReference type="CTD" id="181425"/>
<feature type="region of interest" description="Disordered" evidence="1">
    <location>
        <begin position="171"/>
        <end position="216"/>
    </location>
</feature>
<dbReference type="HOGENOM" id="CLU_494529_0_0_1"/>
<feature type="compositionally biased region" description="Low complexity" evidence="1">
    <location>
        <begin position="143"/>
        <end position="156"/>
    </location>
</feature>
<accession>F5GU96</accession>
<proteinExistence type="predicted"/>
<dbReference type="AlphaFoldDB" id="F5GU96"/>
<dbReference type="GeneID" id="181425"/>
<reference evidence="2 3" key="1">
    <citation type="journal article" date="1998" name="Science">
        <title>Genome sequence of the nematode C. elegans: a platform for investigating biology.</title>
        <authorList>
            <consortium name="The C. elegans sequencing consortium"/>
            <person name="Sulson J.E."/>
            <person name="Waterston R."/>
        </authorList>
    </citation>
    <scope>NUCLEOTIDE SEQUENCE [LARGE SCALE GENOMIC DNA]</scope>
    <source>
        <strain evidence="2 3">Bristol N2</strain>
    </source>
</reference>
<name>F5GU96_CAEEL</name>
<gene>
    <name evidence="2 4" type="primary">pqn-18</name>
    <name evidence="4" type="ORF">C34E7.1</name>
    <name evidence="2" type="ORF">CELE_C34E7.1</name>
</gene>
<evidence type="ECO:0000313" key="2">
    <source>
        <dbReference type="EMBL" id="CCA65539.1"/>
    </source>
</evidence>
<evidence type="ECO:0000256" key="1">
    <source>
        <dbReference type="SAM" id="MobiDB-lite"/>
    </source>
</evidence>
<dbReference type="Bgee" id="WBGene00004108">
    <property type="expression patterns" value="Expressed in pharyngeal muscle cell (C elegans) and 3 other cell types or tissues"/>
</dbReference>